<gene>
    <name evidence="2" type="ORF">K470DRAFT_3347</name>
</gene>
<feature type="region of interest" description="Disordered" evidence="1">
    <location>
        <begin position="150"/>
        <end position="196"/>
    </location>
</feature>
<feature type="region of interest" description="Disordered" evidence="1">
    <location>
        <begin position="349"/>
        <end position="399"/>
    </location>
</feature>
<reference evidence="2" key="1">
    <citation type="journal article" date="2020" name="Stud. Mycol.">
        <title>101 Dothideomycetes genomes: a test case for predicting lifestyles and emergence of pathogens.</title>
        <authorList>
            <person name="Haridas S."/>
            <person name="Albert R."/>
            <person name="Binder M."/>
            <person name="Bloem J."/>
            <person name="Labutti K."/>
            <person name="Salamov A."/>
            <person name="Andreopoulos B."/>
            <person name="Baker S."/>
            <person name="Barry K."/>
            <person name="Bills G."/>
            <person name="Bluhm B."/>
            <person name="Cannon C."/>
            <person name="Castanera R."/>
            <person name="Culley D."/>
            <person name="Daum C."/>
            <person name="Ezra D."/>
            <person name="Gonzalez J."/>
            <person name="Henrissat B."/>
            <person name="Kuo A."/>
            <person name="Liang C."/>
            <person name="Lipzen A."/>
            <person name="Lutzoni F."/>
            <person name="Magnuson J."/>
            <person name="Mondo S."/>
            <person name="Nolan M."/>
            <person name="Ohm R."/>
            <person name="Pangilinan J."/>
            <person name="Park H.-J."/>
            <person name="Ramirez L."/>
            <person name="Alfaro M."/>
            <person name="Sun H."/>
            <person name="Tritt A."/>
            <person name="Yoshinaga Y."/>
            <person name="Zwiers L.-H."/>
            <person name="Turgeon B."/>
            <person name="Goodwin S."/>
            <person name="Spatafora J."/>
            <person name="Crous P."/>
            <person name="Grigoriev I."/>
        </authorList>
    </citation>
    <scope>NUCLEOTIDE SEQUENCE</scope>
    <source>
        <strain evidence="2">CBS 480.64</strain>
    </source>
</reference>
<feature type="compositionally biased region" description="Polar residues" evidence="1">
    <location>
        <begin position="273"/>
        <end position="287"/>
    </location>
</feature>
<feature type="region of interest" description="Disordered" evidence="1">
    <location>
        <begin position="260"/>
        <end position="295"/>
    </location>
</feature>
<evidence type="ECO:0000313" key="2">
    <source>
        <dbReference type="EMBL" id="KAF2864413.1"/>
    </source>
</evidence>
<dbReference type="EMBL" id="MU005957">
    <property type="protein sequence ID" value="KAF2864413.1"/>
    <property type="molecule type" value="Genomic_DNA"/>
</dbReference>
<sequence length="409" mass="43755">MRRTAVHVLQGQGGDRRAEQAAGEEECESQPWRSPSLPSTFALSRPPAQLPHATRGDILQRRAHYGRSSSYPSPSPAAGGASHESSPTVSVPELLAGKGGEDAESKPQSTSQDRSLPPLRGTKSAEELVEPTSLSLSAYRMALKASAEQHLKALNKHEEAEISEGVKDKTSPPSRPNSEATTSPESSASVLTRSSGSSFAYLLRRPKVDKRLLTDEKRLLSGNLPFRPKSPSPEPRSTLISSPEPVVVEDTLVSTVDFASSQASDASSAPLSMPSTQASRRSETGNVGSPRPRHATTGALHWKAVHSGSSKADQRAAQAVLTPGWNFGTSSPYFHSALLSKRLMEYTPDLGPLSPDSEAPNSGSPKGTPLSPMDDNVRTTSISATLAEPSTPHPSSWKLWKPRLRLQRM</sequence>
<organism evidence="2 3">
    <name type="scientific">Piedraia hortae CBS 480.64</name>
    <dbReference type="NCBI Taxonomy" id="1314780"/>
    <lineage>
        <taxon>Eukaryota</taxon>
        <taxon>Fungi</taxon>
        <taxon>Dikarya</taxon>
        <taxon>Ascomycota</taxon>
        <taxon>Pezizomycotina</taxon>
        <taxon>Dothideomycetes</taxon>
        <taxon>Dothideomycetidae</taxon>
        <taxon>Capnodiales</taxon>
        <taxon>Piedraiaceae</taxon>
        <taxon>Piedraia</taxon>
    </lineage>
</organism>
<dbReference type="Proteomes" id="UP000799421">
    <property type="component" value="Unassembled WGS sequence"/>
</dbReference>
<evidence type="ECO:0000256" key="1">
    <source>
        <dbReference type="SAM" id="MobiDB-lite"/>
    </source>
</evidence>
<name>A0A6A7CAI0_9PEZI</name>
<keyword evidence="3" id="KW-1185">Reference proteome</keyword>
<accession>A0A6A7CAI0</accession>
<feature type="compositionally biased region" description="Low complexity" evidence="1">
    <location>
        <begin position="176"/>
        <end position="189"/>
    </location>
</feature>
<proteinExistence type="predicted"/>
<protein>
    <submittedName>
        <fullName evidence="2">Uncharacterized protein</fullName>
    </submittedName>
</protein>
<dbReference type="AlphaFoldDB" id="A0A6A7CAI0"/>
<feature type="compositionally biased region" description="Polar residues" evidence="1">
    <location>
        <begin position="31"/>
        <end position="42"/>
    </location>
</feature>
<evidence type="ECO:0000313" key="3">
    <source>
        <dbReference type="Proteomes" id="UP000799421"/>
    </source>
</evidence>
<feature type="compositionally biased region" description="Basic and acidic residues" evidence="1">
    <location>
        <begin position="150"/>
        <end position="170"/>
    </location>
</feature>
<feature type="compositionally biased region" description="Low complexity" evidence="1">
    <location>
        <begin position="260"/>
        <end position="272"/>
    </location>
</feature>
<feature type="region of interest" description="Disordered" evidence="1">
    <location>
        <begin position="212"/>
        <end position="243"/>
    </location>
</feature>
<feature type="region of interest" description="Disordered" evidence="1">
    <location>
        <begin position="1"/>
        <end position="131"/>
    </location>
</feature>
<feature type="compositionally biased region" description="Low complexity" evidence="1">
    <location>
        <begin position="66"/>
        <end position="87"/>
    </location>
</feature>